<organism evidence="2 3">
    <name type="scientific">Blomia tropicalis</name>
    <name type="common">Mite</name>
    <dbReference type="NCBI Taxonomy" id="40697"/>
    <lineage>
        <taxon>Eukaryota</taxon>
        <taxon>Metazoa</taxon>
        <taxon>Ecdysozoa</taxon>
        <taxon>Arthropoda</taxon>
        <taxon>Chelicerata</taxon>
        <taxon>Arachnida</taxon>
        <taxon>Acari</taxon>
        <taxon>Acariformes</taxon>
        <taxon>Sarcoptiformes</taxon>
        <taxon>Astigmata</taxon>
        <taxon>Glycyphagoidea</taxon>
        <taxon>Echimyopodidae</taxon>
        <taxon>Blomia</taxon>
    </lineage>
</organism>
<evidence type="ECO:0000313" key="2">
    <source>
        <dbReference type="EMBL" id="KAJ6224240.1"/>
    </source>
</evidence>
<feature type="region of interest" description="Disordered" evidence="1">
    <location>
        <begin position="1"/>
        <end position="29"/>
    </location>
</feature>
<comment type="caution">
    <text evidence="2">The sequence shown here is derived from an EMBL/GenBank/DDBJ whole genome shotgun (WGS) entry which is preliminary data.</text>
</comment>
<feature type="compositionally biased region" description="Low complexity" evidence="1">
    <location>
        <begin position="198"/>
        <end position="207"/>
    </location>
</feature>
<protein>
    <submittedName>
        <fullName evidence="2">Uncharacterized protein</fullName>
    </submittedName>
</protein>
<evidence type="ECO:0000256" key="1">
    <source>
        <dbReference type="SAM" id="MobiDB-lite"/>
    </source>
</evidence>
<evidence type="ECO:0000313" key="3">
    <source>
        <dbReference type="Proteomes" id="UP001142055"/>
    </source>
</evidence>
<accession>A0A9Q0MIF3</accession>
<dbReference type="Proteomes" id="UP001142055">
    <property type="component" value="Chromosome 1"/>
</dbReference>
<dbReference type="AlphaFoldDB" id="A0A9Q0MIF3"/>
<sequence length="231" mass="25752">MSKSKCQTENNVNFQQPTDSFTAEDEKGSTTITTSTLESAFKNGDIQALNKTYEQIRETKKIIVKEPGWSKFDLNSKQMYSDKFVQKLVQADQVQENGCTCNCKTGKVRRPKMIPKIKFIPSNMLMYEALKVDEMFENLLIKSNQNDGTKSNNPEKLADLMKTAGKMIVPVVVKNEKSKEQPLTTSPTPTTPTPTTPTPTSSEVAPTSPNPPKVKTKLNKKGKSKKSKVKV</sequence>
<proteinExistence type="predicted"/>
<name>A0A9Q0MIF3_BLOTA</name>
<gene>
    <name evidence="2" type="ORF">RDWZM_002785</name>
</gene>
<reference evidence="2" key="1">
    <citation type="submission" date="2022-12" db="EMBL/GenBank/DDBJ databases">
        <title>Genome assemblies of Blomia tropicalis.</title>
        <authorList>
            <person name="Cui Y."/>
        </authorList>
    </citation>
    <scope>NUCLEOTIDE SEQUENCE</scope>
    <source>
        <tissue evidence="2">Adult mites</tissue>
    </source>
</reference>
<feature type="region of interest" description="Disordered" evidence="1">
    <location>
        <begin position="174"/>
        <end position="231"/>
    </location>
</feature>
<feature type="compositionally biased region" description="Basic residues" evidence="1">
    <location>
        <begin position="214"/>
        <end position="231"/>
    </location>
</feature>
<keyword evidence="3" id="KW-1185">Reference proteome</keyword>
<feature type="compositionally biased region" description="Polar residues" evidence="1">
    <location>
        <begin position="1"/>
        <end position="21"/>
    </location>
</feature>
<dbReference type="EMBL" id="JAPWDV010000001">
    <property type="protein sequence ID" value="KAJ6224240.1"/>
    <property type="molecule type" value="Genomic_DNA"/>
</dbReference>